<feature type="region of interest" description="Disordered" evidence="1">
    <location>
        <begin position="122"/>
        <end position="141"/>
    </location>
</feature>
<dbReference type="PANTHER" id="PTHR47592">
    <property type="entry name" value="PBF68 PROTEIN"/>
    <property type="match status" value="1"/>
</dbReference>
<sequence>MQKKGLAATWSEEDSESESEGESTKPVTALTSVCALEDNSSGDELTFDELALKVIDGLNGEISLLTAKLEQMTKSIRMLNKGTDTLEEILKVGQKSGIMSGLGFAKKSPSELKRSKAEVQKFKQKSQPMSQHQRTRMSNHQKKKFQRWRCHYCGRFGHIKPFCYRLHGYPNQTTHVRPKQKASKLNAPIKKQKWAENQTPQVRPKQQTSKLNLSLENQQCVAKLAHTSPRAPTRQDWYLDSGCSRHMTGMSNLLVDLQPHATKYVTFGDGAKGEVKGVGKLDCPGVPKLSNVLLVRGLTANLISISQLCDQGFNVKYTRGGCVVLNGYNQEVMRGARSKDNCYLWKSKDSLYSSKCPLAKGELEVKLGHGRLGQLHLKGMKKIISKGAIRGIPNLPVDKKTDCGKCLIESCESLSPIGHHTNGAVARDKQMKLMQTEYNVTQNVMTLDTTQFDNGRGKEGMCSSEKL</sequence>
<reference evidence="3 4" key="1">
    <citation type="journal article" date="2022" name="Nat. Genet.">
        <title>Improved pea reference genome and pan-genome highlight genomic features and evolutionary characteristics.</title>
        <authorList>
            <person name="Yang T."/>
            <person name="Liu R."/>
            <person name="Luo Y."/>
            <person name="Hu S."/>
            <person name="Wang D."/>
            <person name="Wang C."/>
            <person name="Pandey M.K."/>
            <person name="Ge S."/>
            <person name="Xu Q."/>
            <person name="Li N."/>
            <person name="Li G."/>
            <person name="Huang Y."/>
            <person name="Saxena R.K."/>
            <person name="Ji Y."/>
            <person name="Li M."/>
            <person name="Yan X."/>
            <person name="He Y."/>
            <person name="Liu Y."/>
            <person name="Wang X."/>
            <person name="Xiang C."/>
            <person name="Varshney R.K."/>
            <person name="Ding H."/>
            <person name="Gao S."/>
            <person name="Zong X."/>
        </authorList>
    </citation>
    <scope>NUCLEOTIDE SEQUENCE [LARGE SCALE GENOMIC DNA]</scope>
    <source>
        <strain evidence="3 4">cv. Zhongwan 6</strain>
    </source>
</reference>
<evidence type="ECO:0000256" key="1">
    <source>
        <dbReference type="SAM" id="MobiDB-lite"/>
    </source>
</evidence>
<feature type="domain" description="Retrovirus-related Pol polyprotein from transposon TNT 1-94-like beta-barrel" evidence="2">
    <location>
        <begin position="237"/>
        <end position="313"/>
    </location>
</feature>
<evidence type="ECO:0000313" key="3">
    <source>
        <dbReference type="EMBL" id="KAI5436125.1"/>
    </source>
</evidence>
<evidence type="ECO:0000313" key="4">
    <source>
        <dbReference type="Proteomes" id="UP001058974"/>
    </source>
</evidence>
<keyword evidence="4" id="KW-1185">Reference proteome</keyword>
<dbReference type="PANTHER" id="PTHR47592:SF27">
    <property type="entry name" value="OS08G0421700 PROTEIN"/>
    <property type="match status" value="1"/>
</dbReference>
<proteinExistence type="predicted"/>
<dbReference type="AlphaFoldDB" id="A0A9D4YF61"/>
<dbReference type="Gramene" id="Psat02G0253800-T1">
    <property type="protein sequence ID" value="KAI5436125.1"/>
    <property type="gene ID" value="KIW84_022538"/>
</dbReference>
<gene>
    <name evidence="3" type="ORF">KIW84_022538</name>
</gene>
<feature type="compositionally biased region" description="Acidic residues" evidence="1">
    <location>
        <begin position="11"/>
        <end position="21"/>
    </location>
</feature>
<dbReference type="EMBL" id="JAMSHJ010000002">
    <property type="protein sequence ID" value="KAI5436125.1"/>
    <property type="molecule type" value="Genomic_DNA"/>
</dbReference>
<dbReference type="Proteomes" id="UP001058974">
    <property type="component" value="Chromosome 2"/>
</dbReference>
<protein>
    <recommendedName>
        <fullName evidence="2">Retrovirus-related Pol polyprotein from transposon TNT 1-94-like beta-barrel domain-containing protein</fullName>
    </recommendedName>
</protein>
<evidence type="ECO:0000259" key="2">
    <source>
        <dbReference type="Pfam" id="PF22936"/>
    </source>
</evidence>
<name>A0A9D4YF61_PEA</name>
<feature type="region of interest" description="Disordered" evidence="1">
    <location>
        <begin position="1"/>
        <end position="28"/>
    </location>
</feature>
<accession>A0A9D4YF61</accession>
<dbReference type="InterPro" id="IPR054722">
    <property type="entry name" value="PolX-like_BBD"/>
</dbReference>
<dbReference type="Pfam" id="PF22936">
    <property type="entry name" value="Pol_BBD"/>
    <property type="match status" value="1"/>
</dbReference>
<comment type="caution">
    <text evidence="3">The sequence shown here is derived from an EMBL/GenBank/DDBJ whole genome shotgun (WGS) entry which is preliminary data.</text>
</comment>
<organism evidence="3 4">
    <name type="scientific">Pisum sativum</name>
    <name type="common">Garden pea</name>
    <name type="synonym">Lathyrus oleraceus</name>
    <dbReference type="NCBI Taxonomy" id="3888"/>
    <lineage>
        <taxon>Eukaryota</taxon>
        <taxon>Viridiplantae</taxon>
        <taxon>Streptophyta</taxon>
        <taxon>Embryophyta</taxon>
        <taxon>Tracheophyta</taxon>
        <taxon>Spermatophyta</taxon>
        <taxon>Magnoliopsida</taxon>
        <taxon>eudicotyledons</taxon>
        <taxon>Gunneridae</taxon>
        <taxon>Pentapetalae</taxon>
        <taxon>rosids</taxon>
        <taxon>fabids</taxon>
        <taxon>Fabales</taxon>
        <taxon>Fabaceae</taxon>
        <taxon>Papilionoideae</taxon>
        <taxon>50 kb inversion clade</taxon>
        <taxon>NPAAA clade</taxon>
        <taxon>Hologalegina</taxon>
        <taxon>IRL clade</taxon>
        <taxon>Fabeae</taxon>
        <taxon>Lathyrus</taxon>
    </lineage>
</organism>